<keyword evidence="2" id="KW-1133">Transmembrane helix</keyword>
<dbReference type="eggNOG" id="ENOG502S0ZE">
    <property type="taxonomic scope" value="Eukaryota"/>
</dbReference>
<dbReference type="InterPro" id="IPR021460">
    <property type="entry name" value="DUF3112"/>
</dbReference>
<gene>
    <name evidence="3" type="ORF">GLAREA_09483</name>
</gene>
<feature type="transmembrane region" description="Helical" evidence="2">
    <location>
        <begin position="259"/>
        <end position="277"/>
    </location>
</feature>
<feature type="transmembrane region" description="Helical" evidence="2">
    <location>
        <begin position="180"/>
        <end position="200"/>
    </location>
</feature>
<feature type="compositionally biased region" description="Polar residues" evidence="1">
    <location>
        <begin position="329"/>
        <end position="341"/>
    </location>
</feature>
<dbReference type="PANTHER" id="PTHR35184">
    <property type="entry name" value="YALI0C10208P"/>
    <property type="match status" value="1"/>
</dbReference>
<dbReference type="Proteomes" id="UP000016922">
    <property type="component" value="Unassembled WGS sequence"/>
</dbReference>
<feature type="compositionally biased region" description="Basic and acidic residues" evidence="1">
    <location>
        <begin position="467"/>
        <end position="476"/>
    </location>
</feature>
<sequence>MIANQLQVPNKSSGPPYPPNSALLGGLPVKSIDDPITAVFLALFVLCAVGHMSTFVINKKHGRLFPLSALCFGFCMARIVTCTMRIVWTSYSSNVRIAIAAQIFVQAGVIILYLVNLIFTQRIFRASYPHWAWKKWFALSFNIYFATIVLTLAALIAVSIQSFYTLDTKIRRVDRVVQLYGATYFAVAAFLPLPILLLKLVIPARGPAEKFGRGRFRTKIGIVAFASTILTLGAAFRAGTSYVPRPRNNPAWYHSKTCFYLFNFTIEIIVVALYLAVRIDKRFIVPDGSHGPGHYANGVPEKSNDNGLPQHQTVTRMNFGTEENVFYDTRSTMGGPNSESSLLREHPDSRYSAPSSKSQLEPSRSRLQFNDTDSVQPGSEPSKFSKRTVPNISVNPNTRNNVASATTSETSDGFAEDSAYTDNSIPNLFPIAHPGNRRSHVSAVTSAGGESIYDDARSQFSEAMDDENTRQESSKA</sequence>
<dbReference type="OrthoDB" id="3357002at2759"/>
<keyword evidence="2" id="KW-0812">Transmembrane</keyword>
<evidence type="ECO:0000313" key="3">
    <source>
        <dbReference type="EMBL" id="EPE28363.1"/>
    </source>
</evidence>
<evidence type="ECO:0000256" key="1">
    <source>
        <dbReference type="SAM" id="MobiDB-lite"/>
    </source>
</evidence>
<feature type="region of interest" description="Disordered" evidence="1">
    <location>
        <begin position="327"/>
        <end position="415"/>
    </location>
</feature>
<evidence type="ECO:0008006" key="5">
    <source>
        <dbReference type="Google" id="ProtNLM"/>
    </source>
</evidence>
<dbReference type="EMBL" id="KE145368">
    <property type="protein sequence ID" value="EPE28363.1"/>
    <property type="molecule type" value="Genomic_DNA"/>
</dbReference>
<feature type="transmembrane region" description="Helical" evidence="2">
    <location>
        <begin position="220"/>
        <end position="239"/>
    </location>
</feature>
<dbReference type="HOGENOM" id="CLU_573699_0_0_1"/>
<dbReference type="PANTHER" id="PTHR35184:SF1">
    <property type="entry name" value="INTEGRAL MEMBRANE PROTEIN"/>
    <property type="match status" value="1"/>
</dbReference>
<keyword evidence="4" id="KW-1185">Reference proteome</keyword>
<evidence type="ECO:0000256" key="2">
    <source>
        <dbReference type="SAM" id="Phobius"/>
    </source>
</evidence>
<feature type="compositionally biased region" description="Polar residues" evidence="1">
    <location>
        <begin position="352"/>
        <end position="379"/>
    </location>
</feature>
<name>S3DPJ1_GLAL2</name>
<feature type="transmembrane region" description="Helical" evidence="2">
    <location>
        <begin position="94"/>
        <end position="115"/>
    </location>
</feature>
<organism evidence="3 4">
    <name type="scientific">Glarea lozoyensis (strain ATCC 20868 / MF5171)</name>
    <dbReference type="NCBI Taxonomy" id="1116229"/>
    <lineage>
        <taxon>Eukaryota</taxon>
        <taxon>Fungi</taxon>
        <taxon>Dikarya</taxon>
        <taxon>Ascomycota</taxon>
        <taxon>Pezizomycotina</taxon>
        <taxon>Leotiomycetes</taxon>
        <taxon>Helotiales</taxon>
        <taxon>Helotiaceae</taxon>
        <taxon>Glarea</taxon>
    </lineage>
</organism>
<accession>S3DPJ1</accession>
<proteinExistence type="predicted"/>
<dbReference type="Pfam" id="PF11309">
    <property type="entry name" value="DUF3112"/>
    <property type="match status" value="1"/>
</dbReference>
<protein>
    <recommendedName>
        <fullName evidence="5">Family c-likeg-protein-coupled receptor protein</fullName>
    </recommendedName>
</protein>
<feature type="transmembrane region" description="Helical" evidence="2">
    <location>
        <begin position="36"/>
        <end position="57"/>
    </location>
</feature>
<dbReference type="STRING" id="1116229.S3DPJ1"/>
<evidence type="ECO:0000313" key="4">
    <source>
        <dbReference type="Proteomes" id="UP000016922"/>
    </source>
</evidence>
<feature type="transmembrane region" description="Helical" evidence="2">
    <location>
        <begin position="136"/>
        <end position="160"/>
    </location>
</feature>
<feature type="transmembrane region" description="Helical" evidence="2">
    <location>
        <begin position="64"/>
        <end position="88"/>
    </location>
</feature>
<feature type="compositionally biased region" description="Polar residues" evidence="1">
    <location>
        <begin position="388"/>
        <end position="411"/>
    </location>
</feature>
<dbReference type="RefSeq" id="XP_008084271.1">
    <property type="nucleotide sequence ID" value="XM_008086080.1"/>
</dbReference>
<dbReference type="AlphaFoldDB" id="S3DPJ1"/>
<feature type="region of interest" description="Disordered" evidence="1">
    <location>
        <begin position="290"/>
        <end position="312"/>
    </location>
</feature>
<dbReference type="KEGG" id="glz:GLAREA_09483"/>
<reference evidence="3 4" key="1">
    <citation type="journal article" date="2013" name="BMC Genomics">
        <title>Genomics-driven discovery of the pneumocandin biosynthetic gene cluster in the fungus Glarea lozoyensis.</title>
        <authorList>
            <person name="Chen L."/>
            <person name="Yue Q."/>
            <person name="Zhang X."/>
            <person name="Xiang M."/>
            <person name="Wang C."/>
            <person name="Li S."/>
            <person name="Che Y."/>
            <person name="Ortiz-Lopez F.J."/>
            <person name="Bills G.F."/>
            <person name="Liu X."/>
            <person name="An Z."/>
        </authorList>
    </citation>
    <scope>NUCLEOTIDE SEQUENCE [LARGE SCALE GENOMIC DNA]</scope>
    <source>
        <strain evidence="4">ATCC 20868 / MF5171</strain>
    </source>
</reference>
<keyword evidence="2" id="KW-0472">Membrane</keyword>
<feature type="region of interest" description="Disordered" evidence="1">
    <location>
        <begin position="453"/>
        <end position="476"/>
    </location>
</feature>
<dbReference type="GeneID" id="19468531"/>